<name>A0A3N5A9N5_9MICO</name>
<proteinExistence type="predicted"/>
<dbReference type="AlphaFoldDB" id="A0A3N5A9N5"/>
<gene>
    <name evidence="1" type="ORF">EDD32_2876</name>
</gene>
<accession>A0A3N5A9N5</accession>
<evidence type="ECO:0000313" key="2">
    <source>
        <dbReference type="Proteomes" id="UP000280726"/>
    </source>
</evidence>
<organism evidence="1 2">
    <name type="scientific">Georgenia muralis</name>
    <dbReference type="NCBI Taxonomy" id="154117"/>
    <lineage>
        <taxon>Bacteria</taxon>
        <taxon>Bacillati</taxon>
        <taxon>Actinomycetota</taxon>
        <taxon>Actinomycetes</taxon>
        <taxon>Micrococcales</taxon>
        <taxon>Bogoriellaceae</taxon>
        <taxon>Georgenia</taxon>
    </lineage>
</organism>
<reference evidence="1 2" key="1">
    <citation type="submission" date="2018-11" db="EMBL/GenBank/DDBJ databases">
        <title>Sequencing the genomes of 1000 actinobacteria strains.</title>
        <authorList>
            <person name="Klenk H.-P."/>
        </authorList>
    </citation>
    <scope>NUCLEOTIDE SEQUENCE [LARGE SCALE GENOMIC DNA]</scope>
    <source>
        <strain evidence="1 2">DSM 14418</strain>
    </source>
</reference>
<evidence type="ECO:0000313" key="1">
    <source>
        <dbReference type="EMBL" id="RPF28351.1"/>
    </source>
</evidence>
<dbReference type="Proteomes" id="UP000280726">
    <property type="component" value="Unassembled WGS sequence"/>
</dbReference>
<dbReference type="RefSeq" id="WP_123918509.1">
    <property type="nucleotide sequence ID" value="NZ_RKRA01000001.1"/>
</dbReference>
<protein>
    <submittedName>
        <fullName evidence="1">Uncharacterized protein</fullName>
    </submittedName>
</protein>
<comment type="caution">
    <text evidence="1">The sequence shown here is derived from an EMBL/GenBank/DDBJ whole genome shotgun (WGS) entry which is preliminary data.</text>
</comment>
<sequence length="82" mass="9038">MTATTTLDVLFEPDDDPSILDAPVLVWRRREGWVLHYLHRGEPGRAVEYEVVGGPDDVAGAIRQAVQHLRSRADADDDAVAS</sequence>
<keyword evidence="2" id="KW-1185">Reference proteome</keyword>
<dbReference type="EMBL" id="RKRA01000001">
    <property type="protein sequence ID" value="RPF28351.1"/>
    <property type="molecule type" value="Genomic_DNA"/>
</dbReference>